<organism evidence="10 11">
    <name type="scientific">Fonsecaea erecta</name>
    <dbReference type="NCBI Taxonomy" id="1367422"/>
    <lineage>
        <taxon>Eukaryota</taxon>
        <taxon>Fungi</taxon>
        <taxon>Dikarya</taxon>
        <taxon>Ascomycota</taxon>
        <taxon>Pezizomycotina</taxon>
        <taxon>Eurotiomycetes</taxon>
        <taxon>Chaetothyriomycetidae</taxon>
        <taxon>Chaetothyriales</taxon>
        <taxon>Herpotrichiellaceae</taxon>
        <taxon>Fonsecaea</taxon>
    </lineage>
</organism>
<comment type="similarity">
    <text evidence="1">Belongs to the zinc-containing alcohol dehydrogenase family.</text>
</comment>
<dbReference type="STRING" id="1367422.A0A178ZY91"/>
<dbReference type="GO" id="GO:0005730">
    <property type="term" value="C:nucleolus"/>
    <property type="evidence" value="ECO:0007669"/>
    <property type="project" value="TreeGrafter"/>
</dbReference>
<dbReference type="Proteomes" id="UP000078343">
    <property type="component" value="Unassembled WGS sequence"/>
</dbReference>
<dbReference type="PANTHER" id="PTHR10459:SF60">
    <property type="entry name" value="POLY [ADP-RIBOSE] POLYMERASE 2"/>
    <property type="match status" value="1"/>
</dbReference>
<dbReference type="Gene3D" id="3.90.180.10">
    <property type="entry name" value="Medium-chain alcohol dehydrogenases, catalytic domain"/>
    <property type="match status" value="1"/>
</dbReference>
<protein>
    <recommendedName>
        <fullName evidence="7">Poly [ADP-ribose] polymerase</fullName>
        <shortName evidence="7">PARP</shortName>
        <ecNumber evidence="7">2.4.2.-</ecNumber>
    </recommendedName>
</protein>
<evidence type="ECO:0000256" key="6">
    <source>
        <dbReference type="ARBA" id="ARBA00033987"/>
    </source>
</evidence>
<evidence type="ECO:0000256" key="5">
    <source>
        <dbReference type="ARBA" id="ARBA00023027"/>
    </source>
</evidence>
<sequence>MKVHPPGADSGEILEVGKDVKNYKQGDNVMAHTLGLAYGSAYGVFQLYVRAKTATVPKIPDDLDFRAAVVLPLSISTAAAGLYLKMTLGLKYPDVVNRLADRMLSLEMRDGSEHVAETTTKKIDVLLVWGVSSSVGSTTIQLAVASGYDVVTTASPRKYSYCKDLGACLVLDYHAPNIVPRFISLLHENGTPVAGAYDAIGTDATVRQCAAVLHAVGGGTVASVVATPDDLPEGVKAARISSTDVVSQDDGVVARKIWGEYVPAALPNEVLKATPREMIIGRRLRSIQAGLDRQKEGLWFPDPPGTINPARLSKHNVGGEPGKATDFSYVPTLSDALKAAQLAKQDVTASVAPLPPIPAPVFPLPRISSDRESDDFHASEKQRHEENRLEFEALYNKHRSPCSSRSRRTSHYGFSRTQIQQNGASINVPLDFRAGFDAKVVIDRLKMSIYDAYLVRVDITKNVNYFRRQQVVFNPETGTYALYVREGRVGLEGFARIVIESPTLSTVTARFRKFFQDKTLKTWNKRYEFVPRRPGRFAFVELDYTKTTARPKELPKYTAVDGNINAEVRGLMEHILFGGPVKNHVAGSEDPSTSAPWLSFTAPYEQLSSWTVFSALKILLRIRIHIESGNTINWMTILRLSSHYRSQIPFYSADDRPAVISSYHALFLEAKFLYCLWPFREIAKLAEQMHCKGSLQLHAHKVLAQPLYQAYSSLRHGFRRLTDASTPEFRQLKAYLENSCHRIHCLSVELEEIYRLFVKAPLPNPYRHWIETKKYNDPSGEMRLLLWHGTPVDSLLGILDVGLQIRRQGASWTGSMFGNAIYLADASSKSAGFCRFEAGDGHGILLLCEADVGVRRIRSQASIYNGHEVIRQSRGRHRCIEGLGRTGPARWKPIEWQMEPGVGDGSPLMPEITAPYGDTHSGGALGFNEYAMYDPSHVMLRYLLRVKIKRRLYYYNDDASQSLGYGMKYAGLRTGSETAHPGVGFSRTAENRRTTSFREETDFKHGLGTCRFN</sequence>
<dbReference type="Gene3D" id="3.90.228.10">
    <property type="match status" value="1"/>
</dbReference>
<dbReference type="Pfam" id="PF05406">
    <property type="entry name" value="WGR"/>
    <property type="match status" value="1"/>
</dbReference>
<dbReference type="InterPro" id="IPR047122">
    <property type="entry name" value="Trans-enoyl_RdTase-like"/>
</dbReference>
<evidence type="ECO:0000259" key="9">
    <source>
        <dbReference type="PROSITE" id="PS51977"/>
    </source>
</evidence>
<evidence type="ECO:0000256" key="7">
    <source>
        <dbReference type="RuleBase" id="RU362114"/>
    </source>
</evidence>
<keyword evidence="5 7" id="KW-0520">NAD</keyword>
<dbReference type="GO" id="GO:0003950">
    <property type="term" value="F:NAD+ poly-ADP-ribosyltransferase activity"/>
    <property type="evidence" value="ECO:0007669"/>
    <property type="project" value="UniProtKB-UniRule"/>
</dbReference>
<dbReference type="InterPro" id="IPR011032">
    <property type="entry name" value="GroES-like_sf"/>
</dbReference>
<evidence type="ECO:0000313" key="10">
    <source>
        <dbReference type="EMBL" id="OAP64203.1"/>
    </source>
</evidence>
<name>A0A178ZY91_9EURO</name>
<dbReference type="InterPro" id="IPR036291">
    <property type="entry name" value="NAD(P)-bd_dom_sf"/>
</dbReference>
<evidence type="ECO:0000256" key="3">
    <source>
        <dbReference type="ARBA" id="ARBA00022679"/>
    </source>
</evidence>
<dbReference type="Gene3D" id="3.40.50.720">
    <property type="entry name" value="NAD(P)-binding Rossmann-like Domain"/>
    <property type="match status" value="1"/>
</dbReference>
<dbReference type="GeneID" id="30004345"/>
<keyword evidence="4" id="KW-0560">Oxidoreductase</keyword>
<dbReference type="PROSITE" id="PS51977">
    <property type="entry name" value="WGR"/>
    <property type="match status" value="1"/>
</dbReference>
<dbReference type="PANTHER" id="PTHR10459">
    <property type="entry name" value="DNA LIGASE"/>
    <property type="match status" value="1"/>
</dbReference>
<dbReference type="PROSITE" id="PS51059">
    <property type="entry name" value="PARP_CATALYTIC"/>
    <property type="match status" value="1"/>
</dbReference>
<dbReference type="InterPro" id="IPR008893">
    <property type="entry name" value="WGR_domain"/>
</dbReference>
<keyword evidence="11" id="KW-1185">Reference proteome</keyword>
<dbReference type="Pfam" id="PF00644">
    <property type="entry name" value="PARP"/>
    <property type="match status" value="1"/>
</dbReference>
<dbReference type="InterPro" id="IPR050800">
    <property type="entry name" value="ARTD/PARP"/>
</dbReference>
<dbReference type="CDD" id="cd08249">
    <property type="entry name" value="enoyl_reductase_like"/>
    <property type="match status" value="1"/>
</dbReference>
<evidence type="ECO:0000256" key="4">
    <source>
        <dbReference type="ARBA" id="ARBA00023002"/>
    </source>
</evidence>
<feature type="domain" description="WGR" evidence="9">
    <location>
        <begin position="437"/>
        <end position="537"/>
    </location>
</feature>
<dbReference type="EC" id="2.4.2.-" evidence="7"/>
<dbReference type="EMBL" id="LVYI01000001">
    <property type="protein sequence ID" value="OAP64203.1"/>
    <property type="molecule type" value="Genomic_DNA"/>
</dbReference>
<dbReference type="SUPFAM" id="SSF50129">
    <property type="entry name" value="GroES-like"/>
    <property type="match status" value="1"/>
</dbReference>
<evidence type="ECO:0000313" key="11">
    <source>
        <dbReference type="Proteomes" id="UP000078343"/>
    </source>
</evidence>
<evidence type="ECO:0000259" key="8">
    <source>
        <dbReference type="PROSITE" id="PS51059"/>
    </source>
</evidence>
<gene>
    <name evidence="10" type="ORF">AYL99_00175</name>
</gene>
<dbReference type="RefSeq" id="XP_018697570.1">
    <property type="nucleotide sequence ID" value="XM_018831691.1"/>
</dbReference>
<dbReference type="SUPFAM" id="SSF51735">
    <property type="entry name" value="NAD(P)-binding Rossmann-fold domains"/>
    <property type="match status" value="1"/>
</dbReference>
<feature type="domain" description="PARP catalytic" evidence="8">
    <location>
        <begin position="705"/>
        <end position="955"/>
    </location>
</feature>
<dbReference type="SUPFAM" id="SSF56399">
    <property type="entry name" value="ADP-ribosylation"/>
    <property type="match status" value="1"/>
</dbReference>
<dbReference type="InterPro" id="IPR012317">
    <property type="entry name" value="Poly(ADP-ribose)pol_cat_dom"/>
</dbReference>
<dbReference type="Pfam" id="PF00107">
    <property type="entry name" value="ADH_zinc_N"/>
    <property type="match status" value="1"/>
</dbReference>
<evidence type="ECO:0000256" key="2">
    <source>
        <dbReference type="ARBA" id="ARBA00022676"/>
    </source>
</evidence>
<comment type="catalytic activity">
    <reaction evidence="6">
        <text>NAD(+) + (ADP-D-ribosyl)n-acceptor = nicotinamide + (ADP-D-ribosyl)n+1-acceptor + H(+).</text>
        <dbReference type="EC" id="2.4.2.30"/>
    </reaction>
</comment>
<dbReference type="SUPFAM" id="SSF142921">
    <property type="entry name" value="WGR domain-like"/>
    <property type="match status" value="1"/>
</dbReference>
<dbReference type="SMART" id="SM00773">
    <property type="entry name" value="WGR"/>
    <property type="match status" value="1"/>
</dbReference>
<dbReference type="InterPro" id="IPR013149">
    <property type="entry name" value="ADH-like_C"/>
</dbReference>
<keyword evidence="3 7" id="KW-0808">Transferase</keyword>
<reference evidence="10 11" key="1">
    <citation type="submission" date="2016-04" db="EMBL/GenBank/DDBJ databases">
        <title>Draft genome of Fonsecaea erecta CBS 125763.</title>
        <authorList>
            <person name="Weiss V.A."/>
            <person name="Vicente V.A."/>
            <person name="Raittz R.T."/>
            <person name="Moreno L.F."/>
            <person name="De Souza E.M."/>
            <person name="Pedrosa F.O."/>
            <person name="Steffens M.B."/>
            <person name="Faoro H."/>
            <person name="Tadra-Sfeir M.Z."/>
            <person name="Najafzadeh M.J."/>
            <person name="Felipe M.S."/>
            <person name="Teixeira M."/>
            <person name="Sun J."/>
            <person name="Xi L."/>
            <person name="Gomes R."/>
            <person name="De Azevedo C.M."/>
            <person name="Salgado C.G."/>
            <person name="Da Silva M.B."/>
            <person name="Nascimento M.F."/>
            <person name="Queiroz-Telles F."/>
            <person name="Attili D.S."/>
            <person name="Gorbushina A."/>
        </authorList>
    </citation>
    <scope>NUCLEOTIDE SEQUENCE [LARGE SCALE GENOMIC DNA]</scope>
    <source>
        <strain evidence="10 11">CBS 125763</strain>
    </source>
</reference>
<dbReference type="GO" id="GO:0006302">
    <property type="term" value="P:double-strand break repair"/>
    <property type="evidence" value="ECO:0007669"/>
    <property type="project" value="TreeGrafter"/>
</dbReference>
<comment type="caution">
    <text evidence="10">The sequence shown here is derived from an EMBL/GenBank/DDBJ whole genome shotgun (WGS) entry which is preliminary data.</text>
</comment>
<dbReference type="OrthoDB" id="2017365at2759"/>
<keyword evidence="2 7" id="KW-0328">Glycosyltransferase</keyword>
<dbReference type="GO" id="GO:0016651">
    <property type="term" value="F:oxidoreductase activity, acting on NAD(P)H"/>
    <property type="evidence" value="ECO:0007669"/>
    <property type="project" value="InterPro"/>
</dbReference>
<evidence type="ECO:0000256" key="1">
    <source>
        <dbReference type="ARBA" id="ARBA00008072"/>
    </source>
</evidence>
<dbReference type="AlphaFoldDB" id="A0A178ZY91"/>
<accession>A0A178ZY91</accession>
<dbReference type="GO" id="GO:1990404">
    <property type="term" value="F:NAD+-protein mono-ADP-ribosyltransferase activity"/>
    <property type="evidence" value="ECO:0007669"/>
    <property type="project" value="TreeGrafter"/>
</dbReference>
<dbReference type="GO" id="GO:0070212">
    <property type="term" value="P:protein poly-ADP-ribosylation"/>
    <property type="evidence" value="ECO:0007669"/>
    <property type="project" value="TreeGrafter"/>
</dbReference>
<proteinExistence type="inferred from homology"/>
<dbReference type="InterPro" id="IPR036930">
    <property type="entry name" value="WGR_dom_sf"/>
</dbReference>